<feature type="transmembrane region" description="Helical" evidence="1">
    <location>
        <begin position="12"/>
        <end position="33"/>
    </location>
</feature>
<organism evidence="2 3">
    <name type="scientific">Mycena alexandri</name>
    <dbReference type="NCBI Taxonomy" id="1745969"/>
    <lineage>
        <taxon>Eukaryota</taxon>
        <taxon>Fungi</taxon>
        <taxon>Dikarya</taxon>
        <taxon>Basidiomycota</taxon>
        <taxon>Agaricomycotina</taxon>
        <taxon>Agaricomycetes</taxon>
        <taxon>Agaricomycetidae</taxon>
        <taxon>Agaricales</taxon>
        <taxon>Marasmiineae</taxon>
        <taxon>Mycenaceae</taxon>
        <taxon>Mycena</taxon>
    </lineage>
</organism>
<keyword evidence="3" id="KW-1185">Reference proteome</keyword>
<evidence type="ECO:0000256" key="1">
    <source>
        <dbReference type="SAM" id="Phobius"/>
    </source>
</evidence>
<reference evidence="2" key="1">
    <citation type="submission" date="2023-03" db="EMBL/GenBank/DDBJ databases">
        <title>Massive genome expansion in bonnet fungi (Mycena s.s.) driven by repeated elements and novel gene families across ecological guilds.</title>
        <authorList>
            <consortium name="Lawrence Berkeley National Laboratory"/>
            <person name="Harder C.B."/>
            <person name="Miyauchi S."/>
            <person name="Viragh M."/>
            <person name="Kuo A."/>
            <person name="Thoen E."/>
            <person name="Andreopoulos B."/>
            <person name="Lu D."/>
            <person name="Skrede I."/>
            <person name="Drula E."/>
            <person name="Henrissat B."/>
            <person name="Morin E."/>
            <person name="Kohler A."/>
            <person name="Barry K."/>
            <person name="LaButti K."/>
            <person name="Morin E."/>
            <person name="Salamov A."/>
            <person name="Lipzen A."/>
            <person name="Mereny Z."/>
            <person name="Hegedus B."/>
            <person name="Baldrian P."/>
            <person name="Stursova M."/>
            <person name="Weitz H."/>
            <person name="Taylor A."/>
            <person name="Grigoriev I.V."/>
            <person name="Nagy L.G."/>
            <person name="Martin F."/>
            <person name="Kauserud H."/>
        </authorList>
    </citation>
    <scope>NUCLEOTIDE SEQUENCE</scope>
    <source>
        <strain evidence="2">CBHHK200</strain>
    </source>
</reference>
<sequence>LYRTYIIWRSILVLAFPAVVFLGTVASGLALLVETGKPGGTFGVSLVPQFGTAFYSSSIGLNVILTSLISYKLLLQHHRVRSLSVTKVPVGERYTDIVAILVESAALYSIAGLIYIPLLALNVPLQYPFSPLLGSAAGSILFYPYDN</sequence>
<feature type="transmembrane region" description="Helical" evidence="1">
    <location>
        <begin position="94"/>
        <end position="116"/>
    </location>
</feature>
<feature type="non-terminal residue" evidence="2">
    <location>
        <position position="1"/>
    </location>
</feature>
<dbReference type="AlphaFoldDB" id="A0AAD6X911"/>
<dbReference type="EMBL" id="JARJCM010000027">
    <property type="protein sequence ID" value="KAJ7039366.1"/>
    <property type="molecule type" value="Genomic_DNA"/>
</dbReference>
<feature type="transmembrane region" description="Helical" evidence="1">
    <location>
        <begin position="128"/>
        <end position="145"/>
    </location>
</feature>
<accession>A0AAD6X911</accession>
<proteinExistence type="predicted"/>
<keyword evidence="1" id="KW-0472">Membrane</keyword>
<dbReference type="Proteomes" id="UP001218188">
    <property type="component" value="Unassembled WGS sequence"/>
</dbReference>
<gene>
    <name evidence="2" type="ORF">C8F04DRAFT_1033521</name>
</gene>
<evidence type="ECO:0000313" key="3">
    <source>
        <dbReference type="Proteomes" id="UP001218188"/>
    </source>
</evidence>
<protein>
    <submittedName>
        <fullName evidence="2">Uncharacterized protein</fullName>
    </submittedName>
</protein>
<name>A0AAD6X911_9AGAR</name>
<keyword evidence="1" id="KW-1133">Transmembrane helix</keyword>
<evidence type="ECO:0000313" key="2">
    <source>
        <dbReference type="EMBL" id="KAJ7039366.1"/>
    </source>
</evidence>
<keyword evidence="1" id="KW-0812">Transmembrane</keyword>
<comment type="caution">
    <text evidence="2">The sequence shown here is derived from an EMBL/GenBank/DDBJ whole genome shotgun (WGS) entry which is preliminary data.</text>
</comment>
<feature type="transmembrane region" description="Helical" evidence="1">
    <location>
        <begin position="53"/>
        <end position="74"/>
    </location>
</feature>